<feature type="transmembrane region" description="Helical" evidence="11">
    <location>
        <begin position="409"/>
        <end position="434"/>
    </location>
</feature>
<keyword evidence="7" id="KW-0406">Ion transport</keyword>
<dbReference type="Pfam" id="PF00662">
    <property type="entry name" value="Proton_antipo_N"/>
    <property type="match status" value="1"/>
</dbReference>
<feature type="transmembrane region" description="Helical" evidence="11">
    <location>
        <begin position="633"/>
        <end position="651"/>
    </location>
</feature>
<protein>
    <submittedName>
        <fullName evidence="17">Cation:proton antiporter</fullName>
    </submittedName>
</protein>
<feature type="transmembrane region" description="Helical" evidence="11">
    <location>
        <begin position="854"/>
        <end position="875"/>
    </location>
</feature>
<dbReference type="Pfam" id="PF00361">
    <property type="entry name" value="Proton_antipo_M"/>
    <property type="match status" value="1"/>
</dbReference>
<dbReference type="Proteomes" id="UP000266975">
    <property type="component" value="Unassembled WGS sequence"/>
</dbReference>
<dbReference type="Pfam" id="PF04039">
    <property type="entry name" value="MnhB"/>
    <property type="match status" value="1"/>
</dbReference>
<keyword evidence="2" id="KW-0813">Transport</keyword>
<feature type="domain" description="NADH:quinone oxidoreductase/Mrp antiporter transmembrane" evidence="12">
    <location>
        <begin position="131"/>
        <end position="405"/>
    </location>
</feature>
<name>A0A3M8K733_9CORY</name>
<feature type="domain" description="MrpA C-terminal/MbhE" evidence="16">
    <location>
        <begin position="690"/>
        <end position="770"/>
    </location>
</feature>
<evidence type="ECO:0000256" key="3">
    <source>
        <dbReference type="ARBA" id="ARBA00022449"/>
    </source>
</evidence>
<dbReference type="NCBIfam" id="NF009290">
    <property type="entry name" value="PRK12650.1"/>
    <property type="match status" value="1"/>
</dbReference>
<feature type="transmembrane region" description="Helical" evidence="11">
    <location>
        <begin position="370"/>
        <end position="389"/>
    </location>
</feature>
<keyword evidence="6 11" id="KW-1133">Transmembrane helix</keyword>
<dbReference type="EMBL" id="PTJO01000004">
    <property type="protein sequence ID" value="RNE49027.1"/>
    <property type="molecule type" value="Genomic_DNA"/>
</dbReference>
<feature type="transmembrane region" description="Helical" evidence="11">
    <location>
        <begin position="31"/>
        <end position="51"/>
    </location>
</feature>
<evidence type="ECO:0000256" key="1">
    <source>
        <dbReference type="ARBA" id="ARBA00004651"/>
    </source>
</evidence>
<evidence type="ECO:0000256" key="8">
    <source>
        <dbReference type="ARBA" id="ARBA00023136"/>
    </source>
</evidence>
<feature type="transmembrane region" description="Helical" evidence="11">
    <location>
        <begin position="695"/>
        <end position="713"/>
    </location>
</feature>
<dbReference type="Pfam" id="PF13244">
    <property type="entry name" value="MbhD"/>
    <property type="match status" value="1"/>
</dbReference>
<dbReference type="AlphaFoldDB" id="A0A3M8K733"/>
<keyword evidence="4" id="KW-1003">Cell membrane</keyword>
<feature type="region of interest" description="Disordered" evidence="10">
    <location>
        <begin position="954"/>
        <end position="1002"/>
    </location>
</feature>
<comment type="caution">
    <text evidence="17">The sequence shown here is derived from an EMBL/GenBank/DDBJ whole genome shotgun (WGS) entry which is preliminary data.</text>
</comment>
<keyword evidence="3" id="KW-0050">Antiport</keyword>
<evidence type="ECO:0000256" key="9">
    <source>
        <dbReference type="RuleBase" id="RU000320"/>
    </source>
</evidence>
<gene>
    <name evidence="17" type="ORF">C5L39_07030</name>
</gene>
<evidence type="ECO:0000256" key="4">
    <source>
        <dbReference type="ARBA" id="ARBA00022475"/>
    </source>
</evidence>
<feature type="transmembrane region" description="Helical" evidence="11">
    <location>
        <begin position="301"/>
        <end position="319"/>
    </location>
</feature>
<evidence type="ECO:0000256" key="10">
    <source>
        <dbReference type="SAM" id="MobiDB-lite"/>
    </source>
</evidence>
<feature type="transmembrane region" description="Helical" evidence="11">
    <location>
        <begin position="166"/>
        <end position="188"/>
    </location>
</feature>
<evidence type="ECO:0000313" key="18">
    <source>
        <dbReference type="Proteomes" id="UP000266975"/>
    </source>
</evidence>
<proteinExistence type="predicted"/>
<feature type="transmembrane region" description="Helical" evidence="11">
    <location>
        <begin position="454"/>
        <end position="475"/>
    </location>
</feature>
<feature type="domain" description="NADH-Ubiquinone oxidoreductase (complex I) chain 5 N-terminal" evidence="13">
    <location>
        <begin position="70"/>
        <end position="115"/>
    </location>
</feature>
<feature type="transmembrane region" description="Helical" evidence="11">
    <location>
        <begin position="569"/>
        <end position="588"/>
    </location>
</feature>
<sequence length="1002" mass="105618">MTLMVVIALAAMAVILAPPAVRVLDRKAGWPLAALFLAGATVLGIQLPAILDGEVLEFTRVWVPDVVAPGMDVSFALRGDALGVFFAMLALVIGAVVFIYSAAYLPKKQGNTSFYVLMTAFTLSILLLVLADDVILLFLAWELVSLASFMLIARSGSGGEAGSLRTLILTFVGGLALLVAVSIAATSAGTTNVQGILNSNVWADNPTMTGWVAVLIALAAFTKAAQLPFHFWLPEAMAAATPVSAFLHAAAVVKAGIYLLLRFSTIFHDVAVWNWLLIVVGMTTAVMASGFAVQKTDLKKLTAYSTVSHLGWIVATIGVGTPFALAAAVVHTAAHALFKSSLFMLIGVIDHEAGSRDIRRLGKLWDKMPWTFGSVVIGAASMAAVPPLLGFVSKEGMLTAFEDAPVGNAGVVILLVAAAIGAVLTFTYSAKIVFGAFIDGPRDMSDVHEAPVSLWLPAALPGLMSLPLALVIGLFDAPVNAIVSSIGLEADVHLALWHGINVPLLISVAVLIVGVIGVVARKRIWPVLEGREFFPFTGNQALHAILEASKQFGRGLGAMANNHNPARHLKPLVILVITLGAAAVIDSIRKGGLDGVALQPRAEGLDNLWDLIPLVIIVFSVIGLMITRNRLSAAVLVGTAGTGISLQMMLLGAPDVALTQLTVEALTVIVIMMVLRYQPEQFPEVKSQARKLGSLIIALAAGVVAFLGVYTLTGRRERSELALWYLQEAPEITSGQNVVATILVEFRALDTLGELSVLGMAAVVIAAVVQSMPRQPFKEGTRPAPFGQSQLNSIPMRKVIILVIPILAVLSVLVFMRGHQDPGGGFVAALIMGAALGLAYLSRGQDSIVFRESTPIWLTGIGIITALAAGFVGLFKGSFLYAIHGYILGEHMTTSLIFDLGIYLAVLGMLSMAINALGGYLRPGAEADELIWARDGDGPLPATPQVEADHNHTEAYPAPINPASSPVSVLGQYHRASEQPGTGARPGPAYESETTDGKESNQ</sequence>
<feature type="transmembrane region" description="Helical" evidence="11">
    <location>
        <begin position="6"/>
        <end position="24"/>
    </location>
</feature>
<dbReference type="InterPro" id="IPR046806">
    <property type="entry name" value="MrpA_C/MbhE"/>
</dbReference>
<evidence type="ECO:0000256" key="7">
    <source>
        <dbReference type="ARBA" id="ARBA00023065"/>
    </source>
</evidence>
<dbReference type="InterPro" id="IPR050616">
    <property type="entry name" value="CPA3_Na-H_Antiporter_A"/>
</dbReference>
<evidence type="ECO:0000313" key="17">
    <source>
        <dbReference type="EMBL" id="RNE49027.1"/>
    </source>
</evidence>
<dbReference type="GO" id="GO:0015297">
    <property type="term" value="F:antiporter activity"/>
    <property type="evidence" value="ECO:0007669"/>
    <property type="project" value="UniProtKB-KW"/>
</dbReference>
<evidence type="ECO:0000259" key="15">
    <source>
        <dbReference type="Pfam" id="PF13244"/>
    </source>
</evidence>
<evidence type="ECO:0000259" key="16">
    <source>
        <dbReference type="Pfam" id="PF20501"/>
    </source>
</evidence>
<dbReference type="GO" id="GO:0006811">
    <property type="term" value="P:monoatomic ion transport"/>
    <property type="evidence" value="ECO:0007669"/>
    <property type="project" value="UniProtKB-KW"/>
</dbReference>
<evidence type="ECO:0000256" key="11">
    <source>
        <dbReference type="SAM" id="Phobius"/>
    </source>
</evidence>
<feature type="transmembrane region" description="Helical" evidence="11">
    <location>
        <begin position="608"/>
        <end position="626"/>
    </location>
</feature>
<dbReference type="GO" id="GO:0005886">
    <property type="term" value="C:plasma membrane"/>
    <property type="evidence" value="ECO:0007669"/>
    <property type="project" value="UniProtKB-SubCell"/>
</dbReference>
<evidence type="ECO:0000256" key="2">
    <source>
        <dbReference type="ARBA" id="ARBA00022448"/>
    </source>
</evidence>
<dbReference type="RefSeq" id="WP_123048162.1">
    <property type="nucleotide sequence ID" value="NZ_PTJO01000004.1"/>
</dbReference>
<feature type="transmembrane region" description="Helical" evidence="11">
    <location>
        <begin position="823"/>
        <end position="842"/>
    </location>
</feature>
<reference evidence="17 18" key="1">
    <citation type="submission" date="2018-02" db="EMBL/GenBank/DDBJ databases">
        <title>Corynebacterium alimpuense sp. nov., a marine obligate actinomycete isolated from sediments of Valparaiso bay, Chile.</title>
        <authorList>
            <person name="Claverias F."/>
            <person name="Gonzales-Siles L."/>
            <person name="Salva-Serra F."/>
            <person name="Inganaes E."/>
            <person name="Molin K."/>
            <person name="Cumsille A."/>
            <person name="Undabarrena A."/>
            <person name="Couve E."/>
            <person name="Moore E.R.B."/>
            <person name="Gomila M."/>
            <person name="Camara B."/>
        </authorList>
    </citation>
    <scope>NUCLEOTIDE SEQUENCE [LARGE SCALE GENOMIC DNA]</scope>
    <source>
        <strain evidence="17 18">CCUG 69366</strain>
    </source>
</reference>
<evidence type="ECO:0000256" key="5">
    <source>
        <dbReference type="ARBA" id="ARBA00022692"/>
    </source>
</evidence>
<feature type="transmembrane region" description="Helical" evidence="11">
    <location>
        <begin position="81"/>
        <end position="105"/>
    </location>
</feature>
<evidence type="ECO:0000259" key="13">
    <source>
        <dbReference type="Pfam" id="PF00662"/>
    </source>
</evidence>
<feature type="transmembrane region" description="Helical" evidence="11">
    <location>
        <begin position="208"/>
        <end position="225"/>
    </location>
</feature>
<keyword evidence="18" id="KW-1185">Reference proteome</keyword>
<dbReference type="InterPro" id="IPR001516">
    <property type="entry name" value="Proton_antipo_N"/>
</dbReference>
<dbReference type="OrthoDB" id="9811798at2"/>
<feature type="domain" description="Na+/H+ antiporter MnhB subunit-related protein" evidence="14">
    <location>
        <begin position="797"/>
        <end position="911"/>
    </location>
</feature>
<feature type="transmembrane region" description="Helical" evidence="11">
    <location>
        <begin position="755"/>
        <end position="772"/>
    </location>
</feature>
<evidence type="ECO:0000259" key="14">
    <source>
        <dbReference type="Pfam" id="PF04039"/>
    </source>
</evidence>
<dbReference type="PRINTS" id="PR01434">
    <property type="entry name" value="NADHDHGNASE5"/>
</dbReference>
<feature type="transmembrane region" description="Helical" evidence="11">
    <location>
        <begin position="273"/>
        <end position="294"/>
    </location>
</feature>
<feature type="transmembrane region" description="Helical" evidence="11">
    <location>
        <begin position="237"/>
        <end position="261"/>
    </location>
</feature>
<keyword evidence="8 11" id="KW-0472">Membrane</keyword>
<dbReference type="InterPro" id="IPR001750">
    <property type="entry name" value="ND/Mrp_TM"/>
</dbReference>
<feature type="transmembrane region" description="Helical" evidence="11">
    <location>
        <begin position="657"/>
        <end position="675"/>
    </location>
</feature>
<feature type="transmembrane region" description="Helical" evidence="11">
    <location>
        <begin position="135"/>
        <end position="154"/>
    </location>
</feature>
<feature type="transmembrane region" description="Helical" evidence="11">
    <location>
        <begin position="799"/>
        <end position="817"/>
    </location>
</feature>
<dbReference type="Pfam" id="PF20501">
    <property type="entry name" value="MbhE"/>
    <property type="match status" value="1"/>
</dbReference>
<feature type="transmembrane region" description="Helical" evidence="11">
    <location>
        <begin position="112"/>
        <end position="129"/>
    </location>
</feature>
<comment type="subcellular location">
    <subcellularLocation>
        <location evidence="1">Cell membrane</location>
        <topology evidence="1">Multi-pass membrane protein</topology>
    </subcellularLocation>
    <subcellularLocation>
        <location evidence="9">Membrane</location>
        <topology evidence="9">Multi-pass membrane protein</topology>
    </subcellularLocation>
</comment>
<keyword evidence="5 9" id="KW-0812">Transmembrane</keyword>
<dbReference type="InterPro" id="IPR025383">
    <property type="entry name" value="MrpA_C/MbhD"/>
</dbReference>
<feature type="transmembrane region" description="Helical" evidence="11">
    <location>
        <begin position="895"/>
        <end position="917"/>
    </location>
</feature>
<dbReference type="InterPro" id="IPR007182">
    <property type="entry name" value="MnhB"/>
</dbReference>
<feature type="domain" description="MrpA C-terminal/MbhD" evidence="15">
    <location>
        <begin position="615"/>
        <end position="679"/>
    </location>
</feature>
<evidence type="ECO:0000256" key="6">
    <source>
        <dbReference type="ARBA" id="ARBA00022989"/>
    </source>
</evidence>
<evidence type="ECO:0000259" key="12">
    <source>
        <dbReference type="Pfam" id="PF00361"/>
    </source>
</evidence>
<organism evidence="17 18">
    <name type="scientific">Corynebacterium alimapuense</name>
    <dbReference type="NCBI Taxonomy" id="1576874"/>
    <lineage>
        <taxon>Bacteria</taxon>
        <taxon>Bacillati</taxon>
        <taxon>Actinomycetota</taxon>
        <taxon>Actinomycetes</taxon>
        <taxon>Mycobacteriales</taxon>
        <taxon>Corynebacteriaceae</taxon>
        <taxon>Corynebacterium</taxon>
    </lineage>
</organism>
<feature type="transmembrane region" description="Helical" evidence="11">
    <location>
        <begin position="495"/>
        <end position="520"/>
    </location>
</feature>
<dbReference type="PANTHER" id="PTHR43373:SF1">
    <property type="entry name" value="NA(+)_H(+) ANTIPORTER SUBUNIT A"/>
    <property type="match status" value="1"/>
</dbReference>
<accession>A0A3M8K733</accession>
<dbReference type="PANTHER" id="PTHR43373">
    <property type="entry name" value="NA(+)/H(+) ANTIPORTER SUBUNIT"/>
    <property type="match status" value="1"/>
</dbReference>